<evidence type="ECO:0000313" key="1">
    <source>
        <dbReference type="EMBL" id="GAF80416.1"/>
    </source>
</evidence>
<dbReference type="EMBL" id="BARS01004580">
    <property type="protein sequence ID" value="GAF80416.1"/>
    <property type="molecule type" value="Genomic_DNA"/>
</dbReference>
<reference evidence="1" key="1">
    <citation type="journal article" date="2014" name="Front. Microbiol.">
        <title>High frequency of phylogenetically diverse reductive dehalogenase-homologous genes in deep subseafloor sedimentary metagenomes.</title>
        <authorList>
            <person name="Kawai M."/>
            <person name="Futagami T."/>
            <person name="Toyoda A."/>
            <person name="Takaki Y."/>
            <person name="Nishi S."/>
            <person name="Hori S."/>
            <person name="Arai W."/>
            <person name="Tsubouchi T."/>
            <person name="Morono Y."/>
            <person name="Uchiyama I."/>
            <person name="Ito T."/>
            <person name="Fujiyama A."/>
            <person name="Inagaki F."/>
            <person name="Takami H."/>
        </authorList>
    </citation>
    <scope>NUCLEOTIDE SEQUENCE</scope>
    <source>
        <strain evidence="1">Expedition CK06-06</strain>
    </source>
</reference>
<accession>X0SZ53</accession>
<gene>
    <name evidence="1" type="ORF">S01H1_08954</name>
</gene>
<comment type="caution">
    <text evidence="1">The sequence shown here is derived from an EMBL/GenBank/DDBJ whole genome shotgun (WGS) entry which is preliminary data.</text>
</comment>
<protein>
    <submittedName>
        <fullName evidence="1">Uncharacterized protein</fullName>
    </submittedName>
</protein>
<dbReference type="AlphaFoldDB" id="X0SZ53"/>
<name>X0SZ53_9ZZZZ</name>
<organism evidence="1">
    <name type="scientific">marine sediment metagenome</name>
    <dbReference type="NCBI Taxonomy" id="412755"/>
    <lineage>
        <taxon>unclassified sequences</taxon>
        <taxon>metagenomes</taxon>
        <taxon>ecological metagenomes</taxon>
    </lineage>
</organism>
<proteinExistence type="predicted"/>
<sequence>MNIFLIKKNNSKSTLSQALSQSATIMNVVDSSKFPSSAPFLLTIWNKTNYPDPADDVTMEIVKVTGINGGTFTIERGQEDTIAKAHKKAQAIEMLITAGMVDEAQGFNFLTLTTPTPDGETNDTTVVVSGKTMRNSGTGDAKPSMTIKENIVPSNDITIDGSNPLMYDFSYELALGEGENEIEIICDNGTLAKRTFNYTRASQPVVGDMIVIYPTAQTSVKAGESVTVEVICSGFDTIEYTSSYFDIPNPTTYEPQKEITYNGSGDEQIGVVTLTINAQNSVNGTQTIKNFQVAIDDTVPSCVITIQRNQSGSYENTPYLPIGTHNVKITSNDEIVGTPILSVDKGTLGSWSGTGNTRIATLTLVIGDTLGTGTFSGLSIFNTSDKEGTFITNSTFTFDKTDPIIASIVNDDVD</sequence>
<feature type="non-terminal residue" evidence="1">
    <location>
        <position position="414"/>
    </location>
</feature>